<dbReference type="AlphaFoldDB" id="A0ABD5V2E5"/>
<dbReference type="Proteomes" id="UP001596296">
    <property type="component" value="Unassembled WGS sequence"/>
</dbReference>
<evidence type="ECO:0000313" key="1">
    <source>
        <dbReference type="EMBL" id="MFC6893727.1"/>
    </source>
</evidence>
<protein>
    <submittedName>
        <fullName evidence="1">Uncharacterized protein</fullName>
    </submittedName>
</protein>
<evidence type="ECO:0000313" key="2">
    <source>
        <dbReference type="Proteomes" id="UP001596296"/>
    </source>
</evidence>
<accession>A0ABD5V2E5</accession>
<gene>
    <name evidence="1" type="ORF">ACFQE9_14080</name>
</gene>
<comment type="caution">
    <text evidence="1">The sequence shown here is derived from an EMBL/GenBank/DDBJ whole genome shotgun (WGS) entry which is preliminary data.</text>
</comment>
<reference evidence="1 2" key="1">
    <citation type="journal article" date="2019" name="Int. J. Syst. Evol. Microbiol.">
        <title>The Global Catalogue of Microorganisms (GCM) 10K type strain sequencing project: providing services to taxonomists for standard genome sequencing and annotation.</title>
        <authorList>
            <consortium name="The Broad Institute Genomics Platform"/>
            <consortium name="The Broad Institute Genome Sequencing Center for Infectious Disease"/>
            <person name="Wu L."/>
            <person name="Ma J."/>
        </authorList>
    </citation>
    <scope>NUCLEOTIDE SEQUENCE [LARGE SCALE GENOMIC DNA]</scope>
    <source>
        <strain evidence="1 2">SKJ47</strain>
    </source>
</reference>
<name>A0ABD5V2E5_9EURY</name>
<sequence length="62" mass="6862">MFLRESTHLRQELRDRIRPVPGSVPDLYGLQLVGLDEPIQVLDGRVVGDVRLLGDLAGVVLV</sequence>
<keyword evidence="2" id="KW-1185">Reference proteome</keyword>
<organism evidence="1 2">
    <name type="scientific">Halopenitus salinus</name>
    <dbReference type="NCBI Taxonomy" id="1198295"/>
    <lineage>
        <taxon>Archaea</taxon>
        <taxon>Methanobacteriati</taxon>
        <taxon>Methanobacteriota</taxon>
        <taxon>Stenosarchaea group</taxon>
        <taxon>Halobacteria</taxon>
        <taxon>Halobacteriales</taxon>
        <taxon>Haloferacaceae</taxon>
        <taxon>Halopenitus</taxon>
    </lineage>
</organism>
<dbReference type="RefSeq" id="WP_379746063.1">
    <property type="nucleotide sequence ID" value="NZ_JBHSVN010000001.1"/>
</dbReference>
<dbReference type="EMBL" id="JBHSXL010000011">
    <property type="protein sequence ID" value="MFC6893727.1"/>
    <property type="molecule type" value="Genomic_DNA"/>
</dbReference>
<proteinExistence type="predicted"/>